<dbReference type="InterPro" id="IPR048124">
    <property type="entry name" value="Tannase_B"/>
</dbReference>
<organism evidence="5 6">
    <name type="scientific">Brotonthovivens ammoniilytica</name>
    <dbReference type="NCBI Taxonomy" id="2981725"/>
    <lineage>
        <taxon>Bacteria</taxon>
        <taxon>Bacillati</taxon>
        <taxon>Bacillota</taxon>
        <taxon>Clostridia</taxon>
        <taxon>Lachnospirales</taxon>
        <taxon>Lachnospiraceae</taxon>
        <taxon>Brotonthovivens</taxon>
    </lineage>
</organism>
<evidence type="ECO:0000256" key="3">
    <source>
        <dbReference type="SAM" id="SignalP"/>
    </source>
</evidence>
<proteinExistence type="predicted"/>
<dbReference type="InterPro" id="IPR029058">
    <property type="entry name" value="AB_hydrolase_fold"/>
</dbReference>
<evidence type="ECO:0000256" key="2">
    <source>
        <dbReference type="SAM" id="Phobius"/>
    </source>
</evidence>
<feature type="domain" description="BD-FAE-like" evidence="4">
    <location>
        <begin position="118"/>
        <end position="226"/>
    </location>
</feature>
<feature type="region of interest" description="Disordered" evidence="1">
    <location>
        <begin position="1113"/>
        <end position="1179"/>
    </location>
</feature>
<dbReference type="Proteomes" id="UP001652442">
    <property type="component" value="Unassembled WGS sequence"/>
</dbReference>
<protein>
    <recommendedName>
        <fullName evidence="4">BD-FAE-like domain-containing protein</fullName>
    </recommendedName>
</protein>
<keyword evidence="6" id="KW-1185">Reference proteome</keyword>
<keyword evidence="2" id="KW-1133">Transmembrane helix</keyword>
<dbReference type="Gene3D" id="3.40.50.1820">
    <property type="entry name" value="alpha/beta hydrolase"/>
    <property type="match status" value="2"/>
</dbReference>
<feature type="compositionally biased region" description="Low complexity" evidence="1">
    <location>
        <begin position="1131"/>
        <end position="1153"/>
    </location>
</feature>
<evidence type="ECO:0000259" key="4">
    <source>
        <dbReference type="Pfam" id="PF20434"/>
    </source>
</evidence>
<keyword evidence="3" id="KW-0732">Signal</keyword>
<keyword evidence="2" id="KW-0472">Membrane</keyword>
<evidence type="ECO:0000256" key="1">
    <source>
        <dbReference type="SAM" id="MobiDB-lite"/>
    </source>
</evidence>
<keyword evidence="2" id="KW-0812">Transmembrane</keyword>
<comment type="caution">
    <text evidence="5">The sequence shown here is derived from an EMBL/GenBank/DDBJ whole genome shotgun (WGS) entry which is preliminary data.</text>
</comment>
<sequence>MKVKKVVAFFLTSAMILSMVPAIAFAAGDRKEGADAELSEELNFADLLKNGTYEYEKQTDKDTGLTYYKVSKVKYCENVTSEKYQYMNIYVPAGYVNEDGSLKKDAVIEGYTVDTAPTIFRNSCSGWMSSDPENVEGLEDYMKNGFIFVSCGARSRGLEGNIGKAPAPIIDLKAGIRYLRANDEAIPGDAEKIISVGGSGGGQMSSLVGATGNMDEYYSYLSEIGAAGVAKTGDTYTSTIDDDVFGCMAFYPISDLENADIAYAWMWERAAGSGGEYYTPFIPGQPSQGKTKLTDFQLKLQELEAEAYVDYINSLGLKDASGNVLTLDGIDKGSYHDAILKNLSDALNAKAAAGELNPEEEYKDHEEWLKKENGTYTVTSILGFMKGSGYINTRNKNVPGFDTMDEKAENNAFGTKDQDTVHFSASVAKVLQDNKEELSKLDGYNEEQVNAYISDTITDADSAAFIENQTYLMNATEIMLNKSAGKEQTDVSKNWRIRSGTADEHTSFTVGYNMSLAAEAAGADCDYSLVWDMPHGGEKEGTSTGTFVDWVKEIAPGDAQMPEEPDKDEITAETYLDYSKGVEAGVYTWVSSEDGSYYFLAATDEDGNAIYKEETNRFDGTKSKIYQGVYTSAKVTNVENQTMLIYIPAKYLKIENGTVTGINENAKIGNYTAKTAPIVYENNCSGWMSSSPKACDTSYIKEGMIYVSAGARSRGAKGENGENTGKAPTPVADLKAGVIELRANTDILPGNTERIYSVGTSGGGQMSSILGASGNMEEYYSYMYENGTLGVTKNADGTYSSKYEDDVYGAQCYCPIADLENADLAYAWMWFDSVNIGGDHYKEMGAQDKAVLTPFQRELQNLEAYAFVDYINSLELKDENGTVLTLDGPRKGTYYDAVLQNMSDALNALVKEGGINPEEKYKDYSDWLKKNEDGSYSVTDMSGFLLGTGMVDRRNKNVPGFDTLDKSAENNAFGTDDQEAVHYSKSVAQVLKDNYKRLSSCEGFDEQKANVDAYIEEALTGEDAAYIDNQTDLMNATEILLGQSKLKAEEPAKRWRTRNGTADEHTSFTIAYNLCLAAQAAGLETDYSLVWDMSHGNGEGTSTGTFIDWIKAEGQTDPSDPSDPSEPLDPSDPSGPSDPSDPSGPLDPSDPSDPAQPNGNGGSDGNGNGTSGNNSQAGITKTGDTTNLALPICGVLAAGCCGAGIIAWRRKSAL</sequence>
<feature type="chain" id="PRO_5046861330" description="BD-FAE-like domain-containing protein" evidence="3">
    <location>
        <begin position="27"/>
        <end position="1214"/>
    </location>
</feature>
<accession>A0ABT2THA1</accession>
<dbReference type="EMBL" id="JAOQJQ010000001">
    <property type="protein sequence ID" value="MCU6761559.1"/>
    <property type="molecule type" value="Genomic_DNA"/>
</dbReference>
<dbReference type="NCBIfam" id="NF041556">
    <property type="entry name" value="tannase_B"/>
    <property type="match status" value="1"/>
</dbReference>
<evidence type="ECO:0000313" key="6">
    <source>
        <dbReference type="Proteomes" id="UP001652442"/>
    </source>
</evidence>
<dbReference type="SUPFAM" id="SSF53474">
    <property type="entry name" value="alpha/beta-Hydrolases"/>
    <property type="match status" value="2"/>
</dbReference>
<evidence type="ECO:0000313" key="5">
    <source>
        <dbReference type="EMBL" id="MCU6761559.1"/>
    </source>
</evidence>
<gene>
    <name evidence="5" type="ORF">OCV88_04290</name>
</gene>
<dbReference type="Pfam" id="PF20434">
    <property type="entry name" value="BD-FAE"/>
    <property type="match status" value="1"/>
</dbReference>
<dbReference type="InterPro" id="IPR049492">
    <property type="entry name" value="BD-FAE-like_dom"/>
</dbReference>
<dbReference type="RefSeq" id="WP_262590691.1">
    <property type="nucleotide sequence ID" value="NZ_JAOQJQ010000001.1"/>
</dbReference>
<feature type="signal peptide" evidence="3">
    <location>
        <begin position="1"/>
        <end position="26"/>
    </location>
</feature>
<feature type="transmembrane region" description="Helical" evidence="2">
    <location>
        <begin position="1188"/>
        <end position="1208"/>
    </location>
</feature>
<name>A0ABT2THA1_9FIRM</name>
<reference evidence="5 6" key="1">
    <citation type="journal article" date="2021" name="ISME Commun">
        <title>Automated analysis of genomic sequences facilitates high-throughput and comprehensive description of bacteria.</title>
        <authorList>
            <person name="Hitch T.C.A."/>
        </authorList>
    </citation>
    <scope>NUCLEOTIDE SEQUENCE [LARGE SCALE GENOMIC DNA]</scope>
    <source>
        <strain evidence="5 6">Sanger_109</strain>
    </source>
</reference>
<feature type="compositionally biased region" description="Gly residues" evidence="1">
    <location>
        <begin position="1159"/>
        <end position="1170"/>
    </location>
</feature>